<accession>A0AA37MJE4</accession>
<dbReference type="Proteomes" id="UP000887043">
    <property type="component" value="Unassembled WGS sequence"/>
</dbReference>
<proteinExistence type="predicted"/>
<name>A0AA37MJE4_SEGBR</name>
<organism evidence="1 2">
    <name type="scientific">Segatella bryantii</name>
    <name type="common">Prevotella bryantii</name>
    <dbReference type="NCBI Taxonomy" id="77095"/>
    <lineage>
        <taxon>Bacteria</taxon>
        <taxon>Pseudomonadati</taxon>
        <taxon>Bacteroidota</taxon>
        <taxon>Bacteroidia</taxon>
        <taxon>Bacteroidales</taxon>
        <taxon>Prevotellaceae</taxon>
        <taxon>Segatella</taxon>
    </lineage>
</organism>
<evidence type="ECO:0000313" key="2">
    <source>
        <dbReference type="Proteomes" id="UP000887043"/>
    </source>
</evidence>
<protein>
    <submittedName>
        <fullName evidence="1">Uncharacterized protein</fullName>
    </submittedName>
</protein>
<dbReference type="EMBL" id="BPTR01000001">
    <property type="protein sequence ID" value="GJG28451.1"/>
    <property type="molecule type" value="Genomic_DNA"/>
</dbReference>
<sequence>MNFEPNINENDILTLGAEVLEALLRDHTTGANIFWATADYEHLGEKYGYKMPILPELVTGENNKVVMPRVLKSKEQQRVIK</sequence>
<reference evidence="1" key="1">
    <citation type="submission" date="2021-08" db="EMBL/GenBank/DDBJ databases">
        <title>Prevotella lacticifex sp. nov., isolated from rumen of cow.</title>
        <authorList>
            <person name="Shinkai T."/>
            <person name="Ikeyama N."/>
            <person name="Kumagai M."/>
            <person name="Ohmori H."/>
            <person name="Sakamoto M."/>
            <person name="Ohkuma M."/>
            <person name="Mitsumori M."/>
        </authorList>
    </citation>
    <scope>NUCLEOTIDE SEQUENCE</scope>
    <source>
        <strain evidence="1">DSM 11371</strain>
    </source>
</reference>
<dbReference type="AlphaFoldDB" id="A0AA37MJE4"/>
<gene>
    <name evidence="1" type="ORF">PRRU23_21510</name>
</gene>
<dbReference type="RefSeq" id="WP_006283275.1">
    <property type="nucleotide sequence ID" value="NZ_BPTR01000001.1"/>
</dbReference>
<evidence type="ECO:0000313" key="1">
    <source>
        <dbReference type="EMBL" id="GJG28451.1"/>
    </source>
</evidence>
<comment type="caution">
    <text evidence="1">The sequence shown here is derived from an EMBL/GenBank/DDBJ whole genome shotgun (WGS) entry which is preliminary data.</text>
</comment>